<evidence type="ECO:0000313" key="2">
    <source>
        <dbReference type="Proteomes" id="UP000022910"/>
    </source>
</evidence>
<sequence>MLDIFYKSGDIPWYVFKQDSEKKVVLEQVKCIEDALKNVKNFNDLVWCFAE</sequence>
<comment type="caution">
    <text evidence="1">The sequence shown here is derived from an EMBL/GenBank/DDBJ whole genome shotgun (WGS) entry which is preliminary data.</text>
</comment>
<keyword evidence="2" id="KW-1185">Reference proteome</keyword>
<dbReference type="Proteomes" id="UP000022910">
    <property type="component" value="Unassembled WGS sequence"/>
</dbReference>
<proteinExistence type="predicted"/>
<protein>
    <submittedName>
        <fullName evidence="1">Uncharacterized protein</fullName>
    </submittedName>
</protein>
<reference evidence="1 2" key="1">
    <citation type="submission" date="2014-02" db="EMBL/GenBank/DDBJ databases">
        <title>Single nucleus genome sequencing reveals high similarity among nuclei of an endomycorrhizal fungus.</title>
        <authorList>
            <person name="Lin K."/>
            <person name="Geurts R."/>
            <person name="Zhang Z."/>
            <person name="Limpens E."/>
            <person name="Saunders D.G."/>
            <person name="Mu D."/>
            <person name="Pang E."/>
            <person name="Cao H."/>
            <person name="Cha H."/>
            <person name="Lin T."/>
            <person name="Zhou Q."/>
            <person name="Shang Y."/>
            <person name="Li Y."/>
            <person name="Ivanov S."/>
            <person name="Sharma T."/>
            <person name="Velzen R.V."/>
            <person name="Ruijter N.D."/>
            <person name="Aanen D.K."/>
            <person name="Win J."/>
            <person name="Kamoun S."/>
            <person name="Bisseling T."/>
            <person name="Huang S."/>
        </authorList>
    </citation>
    <scope>NUCLEOTIDE SEQUENCE [LARGE SCALE GENOMIC DNA]</scope>
    <source>
        <strain evidence="2">DAOM197198w</strain>
    </source>
</reference>
<accession>A0A015LF88</accession>
<gene>
    <name evidence="1" type="ORF">RirG_080710</name>
</gene>
<evidence type="ECO:0000313" key="1">
    <source>
        <dbReference type="EMBL" id="EXX71186.1"/>
    </source>
</evidence>
<dbReference type="EMBL" id="JEMT01016211">
    <property type="protein sequence ID" value="EXX71186.1"/>
    <property type="molecule type" value="Genomic_DNA"/>
</dbReference>
<organism evidence="1 2">
    <name type="scientific">Rhizophagus irregularis (strain DAOM 197198w)</name>
    <name type="common">Glomus intraradices</name>
    <dbReference type="NCBI Taxonomy" id="1432141"/>
    <lineage>
        <taxon>Eukaryota</taxon>
        <taxon>Fungi</taxon>
        <taxon>Fungi incertae sedis</taxon>
        <taxon>Mucoromycota</taxon>
        <taxon>Glomeromycotina</taxon>
        <taxon>Glomeromycetes</taxon>
        <taxon>Glomerales</taxon>
        <taxon>Glomeraceae</taxon>
        <taxon>Rhizophagus</taxon>
    </lineage>
</organism>
<dbReference type="AlphaFoldDB" id="A0A015LF88"/>
<dbReference type="HOGENOM" id="CLU_3107651_0_0_1"/>
<name>A0A015LF88_RHIIW</name>